<dbReference type="AlphaFoldDB" id="A0A518DLR8"/>
<feature type="signal peptide" evidence="2">
    <location>
        <begin position="1"/>
        <end position="28"/>
    </location>
</feature>
<evidence type="ECO:0000256" key="2">
    <source>
        <dbReference type="SAM" id="SignalP"/>
    </source>
</evidence>
<dbReference type="Gene3D" id="3.30.70.100">
    <property type="match status" value="2"/>
</dbReference>
<dbReference type="PANTHER" id="PTHR21017:SF17">
    <property type="entry name" value="PROTEIN NIPSNAP"/>
    <property type="match status" value="1"/>
</dbReference>
<feature type="domain" description="NIPSNAP" evidence="3">
    <location>
        <begin position="149"/>
        <end position="253"/>
    </location>
</feature>
<feature type="domain" description="NIPSNAP" evidence="3">
    <location>
        <begin position="31"/>
        <end position="135"/>
    </location>
</feature>
<gene>
    <name evidence="4" type="ORF">Pla8534_05600</name>
</gene>
<keyword evidence="2" id="KW-0732">Signal</keyword>
<evidence type="ECO:0000313" key="4">
    <source>
        <dbReference type="EMBL" id="QDU92787.1"/>
    </source>
</evidence>
<dbReference type="EMBL" id="CP036433">
    <property type="protein sequence ID" value="QDU92787.1"/>
    <property type="molecule type" value="Genomic_DNA"/>
</dbReference>
<evidence type="ECO:0000313" key="5">
    <source>
        <dbReference type="Proteomes" id="UP000317648"/>
    </source>
</evidence>
<dbReference type="InterPro" id="IPR051557">
    <property type="entry name" value="NipSnap_domain"/>
</dbReference>
<dbReference type="PANTHER" id="PTHR21017">
    <property type="entry name" value="NIPSNAP-RELATED"/>
    <property type="match status" value="1"/>
</dbReference>
<dbReference type="InterPro" id="IPR012577">
    <property type="entry name" value="NIPSNAP"/>
</dbReference>
<dbReference type="OrthoDB" id="9809695at2"/>
<dbReference type="SUPFAM" id="SSF54909">
    <property type="entry name" value="Dimeric alpha+beta barrel"/>
    <property type="match status" value="2"/>
</dbReference>
<name>A0A518DLR8_9BACT</name>
<accession>A0A518DLR8</accession>
<evidence type="ECO:0000259" key="3">
    <source>
        <dbReference type="Pfam" id="PF07978"/>
    </source>
</evidence>
<dbReference type="Proteomes" id="UP000317648">
    <property type="component" value="Chromosome"/>
</dbReference>
<sequence precursor="true">MLSARTFSSLLALAMLTGVAATTSPLLADVYELRTYTTNPDKLENLNARFRDHTVALFTKHGMESVGYWTPTAEPASANTLVYVLRHKSRDAAKASWKAFLGDPEWKKVAAESQRDGRILAKAPESVFMDLADYSPKAATKKTTDDGVYELRIYRCNPEKLAGLDARFRDHTLELFRRHGIQSVAYWHPTDAPAAKDTLIYLLKHDSPAAAKKSWDAFRADPEWTKVAEESQKDGKFLREAPEVTFLKATDYSALK</sequence>
<dbReference type="InterPro" id="IPR011008">
    <property type="entry name" value="Dimeric_a/b-barrel"/>
</dbReference>
<comment type="similarity">
    <text evidence="1">Belongs to the NipSnap family.</text>
</comment>
<dbReference type="KEGG" id="lcre:Pla8534_05600"/>
<evidence type="ECO:0000256" key="1">
    <source>
        <dbReference type="ARBA" id="ARBA00005291"/>
    </source>
</evidence>
<keyword evidence="5" id="KW-1185">Reference proteome</keyword>
<protein>
    <recommendedName>
        <fullName evidence="3">NIPSNAP domain-containing protein</fullName>
    </recommendedName>
</protein>
<organism evidence="4 5">
    <name type="scientific">Lignipirellula cremea</name>
    <dbReference type="NCBI Taxonomy" id="2528010"/>
    <lineage>
        <taxon>Bacteria</taxon>
        <taxon>Pseudomonadati</taxon>
        <taxon>Planctomycetota</taxon>
        <taxon>Planctomycetia</taxon>
        <taxon>Pirellulales</taxon>
        <taxon>Pirellulaceae</taxon>
        <taxon>Lignipirellula</taxon>
    </lineage>
</organism>
<proteinExistence type="inferred from homology"/>
<feature type="chain" id="PRO_5021866363" description="NIPSNAP domain-containing protein" evidence="2">
    <location>
        <begin position="29"/>
        <end position="256"/>
    </location>
</feature>
<reference evidence="4 5" key="1">
    <citation type="submission" date="2019-02" db="EMBL/GenBank/DDBJ databases">
        <title>Deep-cultivation of Planctomycetes and their phenomic and genomic characterization uncovers novel biology.</title>
        <authorList>
            <person name="Wiegand S."/>
            <person name="Jogler M."/>
            <person name="Boedeker C."/>
            <person name="Pinto D."/>
            <person name="Vollmers J."/>
            <person name="Rivas-Marin E."/>
            <person name="Kohn T."/>
            <person name="Peeters S.H."/>
            <person name="Heuer A."/>
            <person name="Rast P."/>
            <person name="Oberbeckmann S."/>
            <person name="Bunk B."/>
            <person name="Jeske O."/>
            <person name="Meyerdierks A."/>
            <person name="Storesund J.E."/>
            <person name="Kallscheuer N."/>
            <person name="Luecker S."/>
            <person name="Lage O.M."/>
            <person name="Pohl T."/>
            <person name="Merkel B.J."/>
            <person name="Hornburger P."/>
            <person name="Mueller R.-W."/>
            <person name="Bruemmer F."/>
            <person name="Labrenz M."/>
            <person name="Spormann A.M."/>
            <person name="Op den Camp H."/>
            <person name="Overmann J."/>
            <person name="Amann R."/>
            <person name="Jetten M.S.M."/>
            <person name="Mascher T."/>
            <person name="Medema M.H."/>
            <person name="Devos D.P."/>
            <person name="Kaster A.-K."/>
            <person name="Ovreas L."/>
            <person name="Rohde M."/>
            <person name="Galperin M.Y."/>
            <person name="Jogler C."/>
        </authorList>
    </citation>
    <scope>NUCLEOTIDE SEQUENCE [LARGE SCALE GENOMIC DNA]</scope>
    <source>
        <strain evidence="4 5">Pla85_3_4</strain>
    </source>
</reference>
<dbReference type="Pfam" id="PF07978">
    <property type="entry name" value="NIPSNAP"/>
    <property type="match status" value="2"/>
</dbReference>